<dbReference type="CDD" id="cd06259">
    <property type="entry name" value="YdcF-like"/>
    <property type="match status" value="1"/>
</dbReference>
<dbReference type="GO" id="GO:0000270">
    <property type="term" value="P:peptidoglycan metabolic process"/>
    <property type="evidence" value="ECO:0007669"/>
    <property type="project" value="TreeGrafter"/>
</dbReference>
<keyword evidence="1" id="KW-0812">Transmembrane</keyword>
<dbReference type="Gene3D" id="3.40.50.620">
    <property type="entry name" value="HUPs"/>
    <property type="match status" value="1"/>
</dbReference>
<reference evidence="3" key="1">
    <citation type="journal article" date="2020" name="Appl. Environ. Microbiol.">
        <title>Medium-Chain Fatty Acid Synthesis by 'Candidatus Weimeria bifida' gen. nov., sp. nov., and 'Candidatus Pseudoramibacter fermentans' sp. nov.</title>
        <authorList>
            <person name="Scarborough M.J."/>
            <person name="Myers K.S."/>
            <person name="Donohue T.J."/>
            <person name="Noguera D.R."/>
        </authorList>
    </citation>
    <scope>NUCLEOTIDE SEQUENCE</scope>
    <source>
        <strain evidence="3">LCO1.1</strain>
    </source>
</reference>
<evidence type="ECO:0000259" key="2">
    <source>
        <dbReference type="Pfam" id="PF02698"/>
    </source>
</evidence>
<proteinExistence type="predicted"/>
<evidence type="ECO:0000256" key="1">
    <source>
        <dbReference type="SAM" id="Phobius"/>
    </source>
</evidence>
<dbReference type="EMBL" id="VOGC01000006">
    <property type="protein sequence ID" value="MQN01573.1"/>
    <property type="molecule type" value="Genomic_DNA"/>
</dbReference>
<feature type="transmembrane region" description="Helical" evidence="1">
    <location>
        <begin position="118"/>
        <end position="137"/>
    </location>
</feature>
<comment type="caution">
    <text evidence="3">The sequence shown here is derived from an EMBL/GenBank/DDBJ whole genome shotgun (WGS) entry which is preliminary data.</text>
</comment>
<dbReference type="PANTHER" id="PTHR30336">
    <property type="entry name" value="INNER MEMBRANE PROTEIN, PROBABLE PERMEASE"/>
    <property type="match status" value="1"/>
</dbReference>
<feature type="transmembrane region" description="Helical" evidence="1">
    <location>
        <begin position="28"/>
        <end position="50"/>
    </location>
</feature>
<dbReference type="InterPro" id="IPR003848">
    <property type="entry name" value="DUF218"/>
</dbReference>
<evidence type="ECO:0000313" key="4">
    <source>
        <dbReference type="Proteomes" id="UP000460257"/>
    </source>
</evidence>
<gene>
    <name evidence="3" type="ORF">FRC54_06550</name>
</gene>
<organism evidence="3 4">
    <name type="scientific">Candidatus Weimeria bifida</name>
    <dbReference type="NCBI Taxonomy" id="2599074"/>
    <lineage>
        <taxon>Bacteria</taxon>
        <taxon>Bacillati</taxon>
        <taxon>Bacillota</taxon>
        <taxon>Clostridia</taxon>
        <taxon>Lachnospirales</taxon>
        <taxon>Lachnospiraceae</taxon>
        <taxon>Candidatus Weimeria</taxon>
    </lineage>
</organism>
<name>A0A6N7J0H7_9FIRM</name>
<keyword evidence="4" id="KW-1185">Reference proteome</keyword>
<dbReference type="Proteomes" id="UP000460257">
    <property type="component" value="Unassembled WGS sequence"/>
</dbReference>
<dbReference type="AlphaFoldDB" id="A0A6N7J0H7"/>
<keyword evidence="1" id="KW-0472">Membrane</keyword>
<protein>
    <submittedName>
        <fullName evidence="3">YdcF family protein</fullName>
    </submittedName>
</protein>
<dbReference type="InterPro" id="IPR051599">
    <property type="entry name" value="Cell_Envelope_Assoc"/>
</dbReference>
<evidence type="ECO:0000313" key="3">
    <source>
        <dbReference type="EMBL" id="MQN01573.1"/>
    </source>
</evidence>
<dbReference type="GO" id="GO:0043164">
    <property type="term" value="P:Gram-negative-bacterium-type cell wall biogenesis"/>
    <property type="evidence" value="ECO:0007669"/>
    <property type="project" value="TreeGrafter"/>
</dbReference>
<dbReference type="InterPro" id="IPR014729">
    <property type="entry name" value="Rossmann-like_a/b/a_fold"/>
</dbReference>
<dbReference type="GO" id="GO:0005886">
    <property type="term" value="C:plasma membrane"/>
    <property type="evidence" value="ECO:0007669"/>
    <property type="project" value="TreeGrafter"/>
</dbReference>
<dbReference type="PANTHER" id="PTHR30336:SF4">
    <property type="entry name" value="ENVELOPE BIOGENESIS FACTOR ELYC"/>
    <property type="match status" value="1"/>
</dbReference>
<keyword evidence="1" id="KW-1133">Transmembrane helix</keyword>
<sequence length="330" mass="36048">MKNKVGGVIGLILTALLLVLYLPPLVMYGILDIGGIIGFVLAALALIFAIQQFRKAADDAPKREYDKSVSGGTRGRLHRMYNHDMGRSTVLIERGGLGRFTADTSIGYDGDKTSHAGLIAWIVILLIIVAFFAQGLVRMFSVNEAGSGSSSNVIVLGCGVRGTNPTIMLRQRIEAARLYLAENPKAVAVVSGGKGPGEDISEAECMKQYLTDATKASSDKDYFYQACDMHGVPEKNYSEVPVIDKKRILTETKSVNTRQNISNSINTLVMSKKDVSNVVIVTQWYHEYRAANEALVHGSNALAYSAAIDWWGVATYTTRECLSILYYSFL</sequence>
<feature type="transmembrane region" description="Helical" evidence="1">
    <location>
        <begin position="5"/>
        <end position="22"/>
    </location>
</feature>
<dbReference type="Pfam" id="PF02698">
    <property type="entry name" value="DUF218"/>
    <property type="match status" value="1"/>
</dbReference>
<feature type="domain" description="DUF218" evidence="2">
    <location>
        <begin position="243"/>
        <end position="298"/>
    </location>
</feature>
<accession>A0A6N7J0H7</accession>